<reference evidence="8" key="1">
    <citation type="submission" date="2016-10" db="EMBL/GenBank/DDBJ databases">
        <authorList>
            <person name="Varghese N."/>
            <person name="Submissions S."/>
        </authorList>
    </citation>
    <scope>NUCLEOTIDE SEQUENCE [LARGE SCALE GENOMIC DNA]</scope>
    <source>
        <strain evidence="8">DC30,IBRC 10041,KCTC 4046</strain>
    </source>
</reference>
<evidence type="ECO:0000256" key="3">
    <source>
        <dbReference type="ARBA" id="ARBA00022679"/>
    </source>
</evidence>
<dbReference type="Gene3D" id="3.30.565.10">
    <property type="entry name" value="Histidine kinase-like ATPase, C-terminal domain"/>
    <property type="match status" value="1"/>
</dbReference>
<dbReference type="InterPro" id="IPR035965">
    <property type="entry name" value="PAS-like_dom_sf"/>
</dbReference>
<keyword evidence="3" id="KW-0808">Transferase</keyword>
<dbReference type="SUPFAM" id="SSF55785">
    <property type="entry name" value="PYP-like sensor domain (PAS domain)"/>
    <property type="match status" value="1"/>
</dbReference>
<gene>
    <name evidence="7" type="ORF">SAMN05216564_11616</name>
</gene>
<dbReference type="Proteomes" id="UP000199079">
    <property type="component" value="Unassembled WGS sequence"/>
</dbReference>
<dbReference type="SMART" id="SM00387">
    <property type="entry name" value="HATPase_c"/>
    <property type="match status" value="1"/>
</dbReference>
<dbReference type="Pfam" id="PF00512">
    <property type="entry name" value="HisKA"/>
    <property type="match status" value="1"/>
</dbReference>
<name>A0A1H3NWQ5_9EURY</name>
<organism evidence="7 8">
    <name type="scientific">Halopenitus persicus</name>
    <dbReference type="NCBI Taxonomy" id="1048396"/>
    <lineage>
        <taxon>Archaea</taxon>
        <taxon>Methanobacteriati</taxon>
        <taxon>Methanobacteriota</taxon>
        <taxon>Stenosarchaea group</taxon>
        <taxon>Halobacteria</taxon>
        <taxon>Halobacteriales</taxon>
        <taxon>Haloferacaceae</taxon>
        <taxon>Halopenitus</taxon>
    </lineage>
</organism>
<evidence type="ECO:0000256" key="4">
    <source>
        <dbReference type="ARBA" id="ARBA00022777"/>
    </source>
</evidence>
<dbReference type="PROSITE" id="PS50109">
    <property type="entry name" value="HIS_KIN"/>
    <property type="match status" value="1"/>
</dbReference>
<dbReference type="SUPFAM" id="SSF55874">
    <property type="entry name" value="ATPase domain of HSP90 chaperone/DNA topoisomerase II/histidine kinase"/>
    <property type="match status" value="1"/>
</dbReference>
<keyword evidence="8" id="KW-1185">Reference proteome</keyword>
<comment type="catalytic activity">
    <reaction evidence="1">
        <text>ATP + protein L-histidine = ADP + protein N-phospho-L-histidine.</text>
        <dbReference type="EC" id="2.7.13.3"/>
    </reaction>
</comment>
<dbReference type="InterPro" id="IPR050736">
    <property type="entry name" value="Sensor_HK_Regulatory"/>
</dbReference>
<dbReference type="InterPro" id="IPR000014">
    <property type="entry name" value="PAS"/>
</dbReference>
<dbReference type="InterPro" id="IPR036890">
    <property type="entry name" value="HATPase_C_sf"/>
</dbReference>
<dbReference type="Gene3D" id="1.10.287.130">
    <property type="match status" value="1"/>
</dbReference>
<dbReference type="PANTHER" id="PTHR43711:SF1">
    <property type="entry name" value="HISTIDINE KINASE 1"/>
    <property type="match status" value="1"/>
</dbReference>
<dbReference type="PANTHER" id="PTHR43711">
    <property type="entry name" value="TWO-COMPONENT HISTIDINE KINASE"/>
    <property type="match status" value="1"/>
</dbReference>
<proteinExistence type="predicted"/>
<evidence type="ECO:0000256" key="2">
    <source>
        <dbReference type="ARBA" id="ARBA00012438"/>
    </source>
</evidence>
<evidence type="ECO:0000259" key="6">
    <source>
        <dbReference type="PROSITE" id="PS50109"/>
    </source>
</evidence>
<dbReference type="SMART" id="SM00388">
    <property type="entry name" value="HisKA"/>
    <property type="match status" value="1"/>
</dbReference>
<dbReference type="CDD" id="cd00130">
    <property type="entry name" value="PAS"/>
    <property type="match status" value="1"/>
</dbReference>
<dbReference type="SUPFAM" id="SSF47384">
    <property type="entry name" value="Homodimeric domain of signal transducing histidine kinase"/>
    <property type="match status" value="1"/>
</dbReference>
<protein>
    <recommendedName>
        <fullName evidence="2">histidine kinase</fullName>
        <ecNumber evidence="2">2.7.13.3</ecNumber>
    </recommendedName>
</protein>
<dbReference type="RefSeq" id="WP_092735277.1">
    <property type="nucleotide sequence ID" value="NZ_FNPC01000016.1"/>
</dbReference>
<evidence type="ECO:0000313" key="7">
    <source>
        <dbReference type="EMBL" id="SDY93278.1"/>
    </source>
</evidence>
<dbReference type="EMBL" id="FNPC01000016">
    <property type="protein sequence ID" value="SDY93278.1"/>
    <property type="molecule type" value="Genomic_DNA"/>
</dbReference>
<evidence type="ECO:0000313" key="8">
    <source>
        <dbReference type="Proteomes" id="UP000199079"/>
    </source>
</evidence>
<dbReference type="InterPro" id="IPR036097">
    <property type="entry name" value="HisK_dim/P_sf"/>
</dbReference>
<dbReference type="SMART" id="SM00091">
    <property type="entry name" value="PAS"/>
    <property type="match status" value="1"/>
</dbReference>
<evidence type="ECO:0000256" key="1">
    <source>
        <dbReference type="ARBA" id="ARBA00000085"/>
    </source>
</evidence>
<dbReference type="EC" id="2.7.13.3" evidence="2"/>
<dbReference type="Gene3D" id="3.30.450.20">
    <property type="entry name" value="PAS domain"/>
    <property type="match status" value="1"/>
</dbReference>
<sequence>MLDYQELFEKIPDGITLHDAEDASVIDANEQFCEMLDYTRSELLELGFEDFILNEPPYTIERAEEYIQKAATDGPQTFEWRDETKAGDPIPVEVHLRQTNLDDRQCILAVVRNITDRKERERELKRKNERLEEFASVVSHDLRNPLNVAQGRLDLVREECDSDHLAAITRAHERMETLIEDLLTLAREGDTTLKLEEVTLADVIARCWQNVETAEATLHIDTTHTIQADHARLQQLLENLIRNAIEHGGADVTVRVSDLVDGFFFEDNGPGIPEETRERIFEAGYSTLNEGTGYGLQIANEIAVVYGWNITVSDADDGGARFEITGVTLNE</sequence>
<dbReference type="CDD" id="cd00082">
    <property type="entry name" value="HisKA"/>
    <property type="match status" value="1"/>
</dbReference>
<dbReference type="Pfam" id="PF13426">
    <property type="entry name" value="PAS_9"/>
    <property type="match status" value="1"/>
</dbReference>
<feature type="domain" description="Histidine kinase" evidence="6">
    <location>
        <begin position="137"/>
        <end position="325"/>
    </location>
</feature>
<evidence type="ECO:0000256" key="5">
    <source>
        <dbReference type="ARBA" id="ARBA00023012"/>
    </source>
</evidence>
<dbReference type="InterPro" id="IPR003661">
    <property type="entry name" value="HisK_dim/P_dom"/>
</dbReference>
<dbReference type="NCBIfam" id="TIGR00229">
    <property type="entry name" value="sensory_box"/>
    <property type="match status" value="1"/>
</dbReference>
<dbReference type="OrthoDB" id="8127at2157"/>
<accession>A0A1H3NWQ5</accession>
<keyword evidence="5" id="KW-0902">Two-component regulatory system</keyword>
<keyword evidence="4" id="KW-0418">Kinase</keyword>
<dbReference type="InterPro" id="IPR003594">
    <property type="entry name" value="HATPase_dom"/>
</dbReference>
<dbReference type="Pfam" id="PF02518">
    <property type="entry name" value="HATPase_c"/>
    <property type="match status" value="1"/>
</dbReference>
<dbReference type="AlphaFoldDB" id="A0A1H3NWQ5"/>
<dbReference type="InterPro" id="IPR005467">
    <property type="entry name" value="His_kinase_dom"/>
</dbReference>
<dbReference type="CDD" id="cd00075">
    <property type="entry name" value="HATPase"/>
    <property type="match status" value="1"/>
</dbReference>
<dbReference type="GO" id="GO:0000155">
    <property type="term" value="F:phosphorelay sensor kinase activity"/>
    <property type="evidence" value="ECO:0007669"/>
    <property type="project" value="InterPro"/>
</dbReference>